<dbReference type="AlphaFoldDB" id="A0AAV2HP41"/>
<evidence type="ECO:0000313" key="3">
    <source>
        <dbReference type="Proteomes" id="UP001497497"/>
    </source>
</evidence>
<evidence type="ECO:0000313" key="2">
    <source>
        <dbReference type="EMBL" id="CAL1535273.1"/>
    </source>
</evidence>
<keyword evidence="1" id="KW-0472">Membrane</keyword>
<evidence type="ECO:0000256" key="1">
    <source>
        <dbReference type="SAM" id="Phobius"/>
    </source>
</evidence>
<keyword evidence="3" id="KW-1185">Reference proteome</keyword>
<feature type="transmembrane region" description="Helical" evidence="1">
    <location>
        <begin position="137"/>
        <end position="158"/>
    </location>
</feature>
<dbReference type="EMBL" id="CAXITT010000196">
    <property type="protein sequence ID" value="CAL1535273.1"/>
    <property type="molecule type" value="Genomic_DNA"/>
</dbReference>
<keyword evidence="1" id="KW-1133">Transmembrane helix</keyword>
<keyword evidence="1" id="KW-0812">Transmembrane</keyword>
<proteinExistence type="predicted"/>
<dbReference type="Proteomes" id="UP001497497">
    <property type="component" value="Unassembled WGS sequence"/>
</dbReference>
<name>A0AAV2HP41_LYMST</name>
<accession>A0AAV2HP41</accession>
<protein>
    <submittedName>
        <fullName evidence="2">Uncharacterized protein</fullName>
    </submittedName>
</protein>
<sequence>MDMQYADNASNNDHDDFSDVMGVYNTRSAFSSSRLHLNLYDMCSTGDKPYYDDVDLISECSTPGTYVPGKYLQLSDFTPDPTNDALLWPVSLGGTMRNDPEASHVIPGHSRLADEESFSQGQVSRRSHRLSFQNPKFYVPLVVCVIIALFALGGLAAVI</sequence>
<comment type="caution">
    <text evidence="2">The sequence shown here is derived from an EMBL/GenBank/DDBJ whole genome shotgun (WGS) entry which is preliminary data.</text>
</comment>
<reference evidence="2 3" key="1">
    <citation type="submission" date="2024-04" db="EMBL/GenBank/DDBJ databases">
        <authorList>
            <consortium name="Genoscope - CEA"/>
            <person name="William W."/>
        </authorList>
    </citation>
    <scope>NUCLEOTIDE SEQUENCE [LARGE SCALE GENOMIC DNA]</scope>
</reference>
<organism evidence="2 3">
    <name type="scientific">Lymnaea stagnalis</name>
    <name type="common">Great pond snail</name>
    <name type="synonym">Helix stagnalis</name>
    <dbReference type="NCBI Taxonomy" id="6523"/>
    <lineage>
        <taxon>Eukaryota</taxon>
        <taxon>Metazoa</taxon>
        <taxon>Spiralia</taxon>
        <taxon>Lophotrochozoa</taxon>
        <taxon>Mollusca</taxon>
        <taxon>Gastropoda</taxon>
        <taxon>Heterobranchia</taxon>
        <taxon>Euthyneura</taxon>
        <taxon>Panpulmonata</taxon>
        <taxon>Hygrophila</taxon>
        <taxon>Lymnaeoidea</taxon>
        <taxon>Lymnaeidae</taxon>
        <taxon>Lymnaea</taxon>
    </lineage>
</organism>
<gene>
    <name evidence="2" type="ORF">GSLYS_00009233001</name>
</gene>